<dbReference type="AlphaFoldDB" id="Q6IGU8"/>
<dbReference type="EMBL" id="BK003668">
    <property type="protein sequence ID" value="DAA02366.1"/>
    <property type="molecule type" value="Genomic_DNA"/>
</dbReference>
<protein>
    <submittedName>
        <fullName evidence="1">HDC05167</fullName>
    </submittedName>
</protein>
<accession>Q6IGU8</accession>
<proteinExistence type="predicted"/>
<gene>
    <name evidence="1" type="ORF">HDC05167</name>
</gene>
<evidence type="ECO:0000313" key="1">
    <source>
        <dbReference type="EMBL" id="DAA02366.1"/>
    </source>
</evidence>
<reference evidence="1" key="1">
    <citation type="journal article" date="2003" name="Genome Biol.">
        <title>An integrated gene annotation and transcriptional profiling approach towards the full gene content of the Drosophila genome.</title>
        <authorList>
            <person name="Hild M."/>
            <person name="Beckmann B."/>
            <person name="Haas S.A."/>
            <person name="Koch B."/>
            <person name="Solovyev V."/>
            <person name="Busold C."/>
            <person name="Fellenberg K."/>
            <person name="Boutros M."/>
            <person name="Vingron M."/>
            <person name="Sauer F."/>
            <person name="Hoheisel J.D."/>
            <person name="Paro R."/>
        </authorList>
    </citation>
    <scope>NUCLEOTIDE SEQUENCE</scope>
</reference>
<organism evidence="1">
    <name type="scientific">Drosophila melanogaster</name>
    <name type="common">Fruit fly</name>
    <dbReference type="NCBI Taxonomy" id="7227"/>
    <lineage>
        <taxon>Eukaryota</taxon>
        <taxon>Metazoa</taxon>
        <taxon>Ecdysozoa</taxon>
        <taxon>Arthropoda</taxon>
        <taxon>Hexapoda</taxon>
        <taxon>Insecta</taxon>
        <taxon>Pterygota</taxon>
        <taxon>Neoptera</taxon>
        <taxon>Endopterygota</taxon>
        <taxon>Diptera</taxon>
        <taxon>Brachycera</taxon>
        <taxon>Muscomorpha</taxon>
        <taxon>Ephydroidea</taxon>
        <taxon>Drosophilidae</taxon>
        <taxon>Drosophila</taxon>
        <taxon>Sophophora</taxon>
    </lineage>
</organism>
<name>Q6IGU8_DROME</name>
<sequence length="127" mass="14107">MFAKFAAFKGAKVIAIKQGDVLISAEFSRTPWFSCCGCFSWSIVAVAFIQFTKVDIGSVLQSLCMMDDRHRLLLNTGFTLRPRGITLHNQGCQAAQYVYDPTQNSPNRSIGRSTSAVSWRMARVSGY</sequence>